<feature type="domain" description="Cyclic nucleotide-binding" evidence="1">
    <location>
        <begin position="31"/>
        <end position="135"/>
    </location>
</feature>
<dbReference type="InterPro" id="IPR000595">
    <property type="entry name" value="cNMP-bd_dom"/>
</dbReference>
<organism evidence="2 3">
    <name type="scientific">Halovibrio salipaludis</name>
    <dbReference type="NCBI Taxonomy" id="2032626"/>
    <lineage>
        <taxon>Bacteria</taxon>
        <taxon>Pseudomonadati</taxon>
        <taxon>Pseudomonadota</taxon>
        <taxon>Gammaproteobacteria</taxon>
        <taxon>Oceanospirillales</taxon>
        <taxon>Halomonadaceae</taxon>
        <taxon>Halovibrio</taxon>
    </lineage>
</organism>
<reference evidence="2 3" key="1">
    <citation type="submission" date="2017-08" db="EMBL/GenBank/DDBJ databases">
        <title>Halovibrio sewagensis sp. nov., isolated from wastewater of high salinity.</title>
        <authorList>
            <person name="Dong X."/>
            <person name="Zhang G."/>
        </authorList>
    </citation>
    <scope>NUCLEOTIDE SEQUENCE [LARGE SCALE GENOMIC DNA]</scope>
    <source>
        <strain evidence="2 3">YL5-2</strain>
    </source>
</reference>
<dbReference type="InterPro" id="IPR014710">
    <property type="entry name" value="RmlC-like_jellyroll"/>
</dbReference>
<dbReference type="RefSeq" id="WP_095615892.1">
    <property type="nucleotide sequence ID" value="NZ_NSKD01000001.1"/>
</dbReference>
<proteinExistence type="predicted"/>
<evidence type="ECO:0000313" key="3">
    <source>
        <dbReference type="Proteomes" id="UP000218896"/>
    </source>
</evidence>
<evidence type="ECO:0000313" key="2">
    <source>
        <dbReference type="EMBL" id="PAU81791.1"/>
    </source>
</evidence>
<name>A0A2A2F8D2_9GAMM</name>
<evidence type="ECO:0000259" key="1">
    <source>
        <dbReference type="PROSITE" id="PS50042"/>
    </source>
</evidence>
<dbReference type="InterPro" id="IPR018490">
    <property type="entry name" value="cNMP-bd_dom_sf"/>
</dbReference>
<dbReference type="OrthoDB" id="9798104at2"/>
<dbReference type="PROSITE" id="PS50042">
    <property type="entry name" value="CNMP_BINDING_3"/>
    <property type="match status" value="1"/>
</dbReference>
<gene>
    <name evidence="2" type="ORF">CK501_01160</name>
</gene>
<dbReference type="SUPFAM" id="SSF51206">
    <property type="entry name" value="cAMP-binding domain-like"/>
    <property type="match status" value="1"/>
</dbReference>
<dbReference type="Gene3D" id="2.60.120.10">
    <property type="entry name" value="Jelly Rolls"/>
    <property type="match status" value="1"/>
</dbReference>
<keyword evidence="3" id="KW-1185">Reference proteome</keyword>
<protein>
    <submittedName>
        <fullName evidence="2">Crp/Fnr family transcriptional regulator</fullName>
    </submittedName>
</protein>
<sequence length="210" mass="24161">MSVQLLDTVRSSPEETEQGHRAVLEALTQTLGSDADPSLLYRLADGFTAQHFNKSEAVLLAGEQWHQVILIEQGMLRLCYCDQDGREFNKGFFHEGQLIWPIAPSARQAASLFSILCLEHCSIQVADFAWFKRHLEAAGSWSGFALPFTEWLAEEKFLREYEFLLYSALERYQRFRDQYPELAERIPDYHLASYLGMSNVTLSRLKRCCV</sequence>
<accession>A0A2A2F8D2</accession>
<dbReference type="AlphaFoldDB" id="A0A2A2F8D2"/>
<dbReference type="Proteomes" id="UP000218896">
    <property type="component" value="Unassembled WGS sequence"/>
</dbReference>
<dbReference type="EMBL" id="NSKD01000001">
    <property type="protein sequence ID" value="PAU81791.1"/>
    <property type="molecule type" value="Genomic_DNA"/>
</dbReference>
<comment type="caution">
    <text evidence="2">The sequence shown here is derived from an EMBL/GenBank/DDBJ whole genome shotgun (WGS) entry which is preliminary data.</text>
</comment>